<feature type="domain" description="4Fe-4S ferredoxin-type" evidence="7">
    <location>
        <begin position="93"/>
        <end position="125"/>
    </location>
</feature>
<comment type="similarity">
    <text evidence="6">Belongs to the NapF family.</text>
</comment>
<dbReference type="SUPFAM" id="SSF54862">
    <property type="entry name" value="4Fe-4S ferredoxins"/>
    <property type="match status" value="1"/>
</dbReference>
<feature type="binding site" evidence="6">
    <location>
        <position position="70"/>
    </location>
    <ligand>
        <name>[4Fe-4S] cluster</name>
        <dbReference type="ChEBI" id="CHEBI:49883"/>
        <label>2</label>
    </ligand>
</feature>
<keyword evidence="3 6" id="KW-0677">Repeat</keyword>
<evidence type="ECO:0000256" key="3">
    <source>
        <dbReference type="ARBA" id="ARBA00022737"/>
    </source>
</evidence>
<reference evidence="8 9" key="1">
    <citation type="submission" date="2016-09" db="EMBL/GenBank/DDBJ databases">
        <title>The complete genome sequences of Rhizobium gallicum, symbiovars gallicum and phaseoli, symbionts associated to common bean (Phaseolus vulgaris).</title>
        <authorList>
            <person name="Bustos P."/>
            <person name="Santamaria R.I."/>
            <person name="Perez-Carrascal O.M."/>
            <person name="Juarez S."/>
            <person name="Lozano L."/>
            <person name="Martinez-Flores I."/>
            <person name="Martinez-Romero E."/>
            <person name="Cevallos M."/>
            <person name="Romero D."/>
            <person name="Davila G."/>
            <person name="Gonzalez V."/>
        </authorList>
    </citation>
    <scope>NUCLEOTIDE SEQUENCE [LARGE SCALE GENOMIC DNA]</scope>
    <source>
        <strain evidence="8 9">8C-3</strain>
        <plasmid evidence="9">Plasmid prsp8c3c</plasmid>
    </source>
</reference>
<evidence type="ECO:0000259" key="7">
    <source>
        <dbReference type="PROSITE" id="PS51379"/>
    </source>
</evidence>
<feature type="binding site" evidence="6">
    <location>
        <position position="73"/>
    </location>
    <ligand>
        <name>[4Fe-4S] cluster</name>
        <dbReference type="ChEBI" id="CHEBI:49883"/>
        <label>2</label>
    </ligand>
</feature>
<dbReference type="Pfam" id="PF00037">
    <property type="entry name" value="Fer4"/>
    <property type="match status" value="1"/>
</dbReference>
<dbReference type="GO" id="GO:0005737">
    <property type="term" value="C:cytoplasm"/>
    <property type="evidence" value="ECO:0007669"/>
    <property type="project" value="UniProtKB-SubCell"/>
</dbReference>
<keyword evidence="6" id="KW-0963">Cytoplasm</keyword>
<name>A0A1L5PF59_RHIET</name>
<dbReference type="NCBIfam" id="TIGR00402">
    <property type="entry name" value="napF"/>
    <property type="match status" value="1"/>
</dbReference>
<dbReference type="RefSeq" id="WP_074064595.1">
    <property type="nucleotide sequence ID" value="NZ_CP017244.1"/>
</dbReference>
<evidence type="ECO:0000313" key="9">
    <source>
        <dbReference type="Proteomes" id="UP000185109"/>
    </source>
</evidence>
<dbReference type="GO" id="GO:0046872">
    <property type="term" value="F:metal ion binding"/>
    <property type="evidence" value="ECO:0007669"/>
    <property type="project" value="UniProtKB-KW"/>
</dbReference>
<comment type="cofactor">
    <cofactor evidence="6">
        <name>[4Fe-4S] cluster</name>
        <dbReference type="ChEBI" id="CHEBI:49883"/>
    </cofactor>
</comment>
<accession>A0A1L5PF59</accession>
<keyword evidence="5 6" id="KW-0411">Iron-sulfur</keyword>
<feature type="binding site" evidence="6">
    <location>
        <position position="77"/>
    </location>
    <ligand>
        <name>[4Fe-4S] cluster</name>
        <dbReference type="ChEBI" id="CHEBI:49883"/>
        <label>2</label>
    </ligand>
</feature>
<dbReference type="GO" id="GO:0051539">
    <property type="term" value="F:4 iron, 4 sulfur cluster binding"/>
    <property type="evidence" value="ECO:0007669"/>
    <property type="project" value="UniProtKB-UniRule"/>
</dbReference>
<feature type="binding site" evidence="6">
    <location>
        <position position="149"/>
    </location>
    <ligand>
        <name>[4Fe-4S] cluster</name>
        <dbReference type="ChEBI" id="CHEBI:49883"/>
        <label>3</label>
    </ligand>
</feature>
<sequence length="166" mass="17386">MQMEPLSRRKFLAGSPVSRQTRIPPPGASTESLEACTGCGLCAERCPTGIICLLDGLPSIDFEFGECTFCGACKTACPEPVFQPEAAKRFAHMAVVTDGCLARKDIACQACGESCPEQAIRFRPRIGGPFLPELKAGMCSGCGACLQVCPVGAIALQARDGEAANV</sequence>
<evidence type="ECO:0000256" key="1">
    <source>
        <dbReference type="ARBA" id="ARBA00022485"/>
    </source>
</evidence>
<evidence type="ECO:0000256" key="5">
    <source>
        <dbReference type="ARBA" id="ARBA00023014"/>
    </source>
</evidence>
<dbReference type="InterPro" id="IPR004496">
    <property type="entry name" value="NapF"/>
</dbReference>
<feature type="binding site" evidence="6">
    <location>
        <position position="36"/>
    </location>
    <ligand>
        <name>[4Fe-4S] cluster</name>
        <dbReference type="ChEBI" id="CHEBI:49883"/>
        <label>1</label>
    </ligand>
</feature>
<dbReference type="Gene3D" id="3.30.70.20">
    <property type="match status" value="2"/>
</dbReference>
<feature type="binding site" evidence="6">
    <location>
        <position position="142"/>
    </location>
    <ligand>
        <name>[4Fe-4S] cluster</name>
        <dbReference type="ChEBI" id="CHEBI:49883"/>
        <label>3</label>
    </ligand>
</feature>
<protein>
    <recommendedName>
        <fullName evidence="6">Ferredoxin-type protein NapF</fullName>
    </recommendedName>
</protein>
<dbReference type="AlphaFoldDB" id="A0A1L5PF59"/>
<proteinExistence type="inferred from homology"/>
<evidence type="ECO:0000313" key="8">
    <source>
        <dbReference type="EMBL" id="APO78773.1"/>
    </source>
</evidence>
<dbReference type="InterPro" id="IPR050572">
    <property type="entry name" value="Fe-S_Ferredoxin"/>
</dbReference>
<evidence type="ECO:0000256" key="4">
    <source>
        <dbReference type="ARBA" id="ARBA00023004"/>
    </source>
</evidence>
<feature type="binding site" evidence="6">
    <location>
        <position position="67"/>
    </location>
    <ligand>
        <name>[4Fe-4S] cluster</name>
        <dbReference type="ChEBI" id="CHEBI:49883"/>
        <label>2</label>
    </ligand>
</feature>
<comment type="subunit">
    <text evidence="6">Interacts with the cytoplasmic NapA precursor.</text>
</comment>
<dbReference type="InterPro" id="IPR017900">
    <property type="entry name" value="4Fe4S_Fe_S_CS"/>
</dbReference>
<dbReference type="HAMAP" id="MF_02201">
    <property type="entry name" value="NapF"/>
    <property type="match status" value="1"/>
</dbReference>
<evidence type="ECO:0000256" key="6">
    <source>
        <dbReference type="HAMAP-Rule" id="MF_02201"/>
    </source>
</evidence>
<dbReference type="PROSITE" id="PS51379">
    <property type="entry name" value="4FE4S_FER_2"/>
    <property type="match status" value="4"/>
</dbReference>
<feature type="binding site" evidence="6">
    <location>
        <position position="42"/>
    </location>
    <ligand>
        <name>[4Fe-4S] cluster</name>
        <dbReference type="ChEBI" id="CHEBI:49883"/>
        <label>1</label>
    </ligand>
</feature>
<dbReference type="PANTHER" id="PTHR43687">
    <property type="entry name" value="ADENYLYLSULFATE REDUCTASE, BETA SUBUNIT"/>
    <property type="match status" value="1"/>
</dbReference>
<feature type="binding site" evidence="6">
    <location>
        <position position="46"/>
    </location>
    <ligand>
        <name>[4Fe-4S] cluster</name>
        <dbReference type="ChEBI" id="CHEBI:49883"/>
        <label>1</label>
    </ligand>
</feature>
<dbReference type="CDD" id="cd10564">
    <property type="entry name" value="NapF_like"/>
    <property type="match status" value="1"/>
</dbReference>
<evidence type="ECO:0000256" key="2">
    <source>
        <dbReference type="ARBA" id="ARBA00022723"/>
    </source>
</evidence>
<dbReference type="EMBL" id="CP017244">
    <property type="protein sequence ID" value="APO78773.1"/>
    <property type="molecule type" value="Genomic_DNA"/>
</dbReference>
<keyword evidence="4 6" id="KW-0408">Iron</keyword>
<dbReference type="InterPro" id="IPR017896">
    <property type="entry name" value="4Fe4S_Fe-S-bd"/>
</dbReference>
<feature type="domain" description="4Fe-4S ferredoxin-type" evidence="7">
    <location>
        <begin position="58"/>
        <end position="87"/>
    </location>
</feature>
<comment type="function">
    <text evidence="6">Could be involved in the maturation of NapA, the catalytic subunit of the periplasmic nitrate reductase, before its export into the periplasm.</text>
</comment>
<comment type="subcellular location">
    <subcellularLocation>
        <location evidence="6">Cytoplasm</location>
    </subcellularLocation>
</comment>
<dbReference type="PANTHER" id="PTHR43687:SF1">
    <property type="entry name" value="FERREDOXIN III"/>
    <property type="match status" value="1"/>
</dbReference>
<feature type="domain" description="4Fe-4S ferredoxin-type" evidence="7">
    <location>
        <begin position="26"/>
        <end position="56"/>
    </location>
</feature>
<dbReference type="PROSITE" id="PS00198">
    <property type="entry name" value="4FE4S_FER_1"/>
    <property type="match status" value="2"/>
</dbReference>
<feature type="domain" description="4Fe-4S ferredoxin-type" evidence="7">
    <location>
        <begin position="130"/>
        <end position="159"/>
    </location>
</feature>
<feature type="binding site" evidence="6">
    <location>
        <position position="145"/>
    </location>
    <ligand>
        <name>[4Fe-4S] cluster</name>
        <dbReference type="ChEBI" id="CHEBI:49883"/>
        <label>3</label>
    </ligand>
</feature>
<keyword evidence="2 6" id="KW-0479">Metal-binding</keyword>
<feature type="binding site" evidence="6">
    <location>
        <position position="39"/>
    </location>
    <ligand>
        <name>[4Fe-4S] cluster</name>
        <dbReference type="ChEBI" id="CHEBI:49883"/>
        <label>1</label>
    </ligand>
</feature>
<keyword evidence="8" id="KW-0614">Plasmid</keyword>
<keyword evidence="1 6" id="KW-0004">4Fe-4S</keyword>
<dbReference type="Pfam" id="PF12838">
    <property type="entry name" value="Fer4_7"/>
    <property type="match status" value="1"/>
</dbReference>
<dbReference type="Proteomes" id="UP000185109">
    <property type="component" value="Plasmid pRsp8C3c"/>
</dbReference>
<feature type="binding site" evidence="6">
    <location>
        <position position="139"/>
    </location>
    <ligand>
        <name>[4Fe-4S] cluster</name>
        <dbReference type="ChEBI" id="CHEBI:49883"/>
        <label>3</label>
    </ligand>
</feature>
<geneLocation type="plasmid" evidence="9">
    <name>prsp8c3c</name>
</geneLocation>
<dbReference type="Pfam" id="PF12800">
    <property type="entry name" value="Fer4_4"/>
    <property type="match status" value="1"/>
</dbReference>
<gene>
    <name evidence="6 8" type="primary">napF</name>
    <name evidence="8" type="ORF">AM571_PC01037</name>
</gene>
<organism evidence="8 9">
    <name type="scientific">Rhizobium etli 8C-3</name>
    <dbReference type="NCBI Taxonomy" id="538025"/>
    <lineage>
        <taxon>Bacteria</taxon>
        <taxon>Pseudomonadati</taxon>
        <taxon>Pseudomonadota</taxon>
        <taxon>Alphaproteobacteria</taxon>
        <taxon>Hyphomicrobiales</taxon>
        <taxon>Rhizobiaceae</taxon>
        <taxon>Rhizobium/Agrobacterium group</taxon>
        <taxon>Rhizobium</taxon>
    </lineage>
</organism>